<dbReference type="PROSITE" id="PS01009">
    <property type="entry name" value="CRISP_1"/>
    <property type="match status" value="2"/>
</dbReference>
<dbReference type="CDD" id="cd05380">
    <property type="entry name" value="CAP_euk"/>
    <property type="match status" value="2"/>
</dbReference>
<feature type="compositionally biased region" description="Polar residues" evidence="1">
    <location>
        <begin position="1042"/>
        <end position="1069"/>
    </location>
</feature>
<feature type="compositionally biased region" description="Basic and acidic residues" evidence="1">
    <location>
        <begin position="445"/>
        <end position="464"/>
    </location>
</feature>
<dbReference type="AlphaFoldDB" id="A0AAQ4DIC4"/>
<dbReference type="InterPro" id="IPR018244">
    <property type="entry name" value="Allrgn_V5/Tpx1_CS"/>
</dbReference>
<dbReference type="Pfam" id="PF00188">
    <property type="entry name" value="CAP"/>
    <property type="match status" value="2"/>
</dbReference>
<evidence type="ECO:0000256" key="1">
    <source>
        <dbReference type="SAM" id="MobiDB-lite"/>
    </source>
</evidence>
<feature type="region of interest" description="Disordered" evidence="1">
    <location>
        <begin position="772"/>
        <end position="1136"/>
    </location>
</feature>
<evidence type="ECO:0000313" key="5">
    <source>
        <dbReference type="Proteomes" id="UP001321473"/>
    </source>
</evidence>
<reference evidence="4 5" key="1">
    <citation type="journal article" date="2023" name="Arcadia Sci">
        <title>De novo assembly of a long-read Amblyomma americanum tick genome.</title>
        <authorList>
            <person name="Chou S."/>
            <person name="Poskanzer K.E."/>
            <person name="Rollins M."/>
            <person name="Thuy-Boun P.S."/>
        </authorList>
    </citation>
    <scope>NUCLEOTIDE SEQUENCE [LARGE SCALE GENOMIC DNA]</scope>
    <source>
        <strain evidence="4">F_SG_1</strain>
        <tissue evidence="4">Salivary glands</tissue>
    </source>
</reference>
<dbReference type="PRINTS" id="PR00837">
    <property type="entry name" value="V5TPXLIKE"/>
</dbReference>
<dbReference type="Gene3D" id="3.40.33.10">
    <property type="entry name" value="CAP"/>
    <property type="match status" value="2"/>
</dbReference>
<keyword evidence="2" id="KW-0812">Transmembrane</keyword>
<feature type="compositionally biased region" description="Polar residues" evidence="1">
    <location>
        <begin position="996"/>
        <end position="1006"/>
    </location>
</feature>
<feature type="compositionally biased region" description="Polar residues" evidence="1">
    <location>
        <begin position="876"/>
        <end position="895"/>
    </location>
</feature>
<feature type="region of interest" description="Disordered" evidence="1">
    <location>
        <begin position="373"/>
        <end position="524"/>
    </location>
</feature>
<proteinExistence type="predicted"/>
<dbReference type="InterPro" id="IPR001283">
    <property type="entry name" value="CRISP-related"/>
</dbReference>
<keyword evidence="2" id="KW-1133">Transmembrane helix</keyword>
<name>A0AAQ4DIC4_AMBAM</name>
<feature type="compositionally biased region" description="Basic and acidic residues" evidence="1">
    <location>
        <begin position="858"/>
        <end position="875"/>
    </location>
</feature>
<feature type="compositionally biased region" description="Polar residues" evidence="1">
    <location>
        <begin position="906"/>
        <end position="926"/>
    </location>
</feature>
<dbReference type="InterPro" id="IPR035940">
    <property type="entry name" value="CAP_sf"/>
</dbReference>
<feature type="transmembrane region" description="Helical" evidence="2">
    <location>
        <begin position="12"/>
        <end position="31"/>
    </location>
</feature>
<feature type="domain" description="SCP" evidence="3">
    <location>
        <begin position="568"/>
        <end position="738"/>
    </location>
</feature>
<keyword evidence="5" id="KW-1185">Reference proteome</keyword>
<dbReference type="SUPFAM" id="SSF55797">
    <property type="entry name" value="PR-1-like"/>
    <property type="match status" value="2"/>
</dbReference>
<evidence type="ECO:0000256" key="2">
    <source>
        <dbReference type="SAM" id="Phobius"/>
    </source>
</evidence>
<comment type="caution">
    <text evidence="4">The sequence shown here is derived from an EMBL/GenBank/DDBJ whole genome shotgun (WGS) entry which is preliminary data.</text>
</comment>
<sequence>MIPVNHRCVGRYFSFAGVLALVMLVMTEGAFGRCPPVRSGSYSVCSYTVCTPQQCAAQGLECCPKPCGGSWCVKGIGPPSEYPEICPAPFPPNKNCAVARTNATCEELGCTKLGMTCCRNSCKHNYCYQVPGVPALQECKEEYLKRRPTHTACKPPNRNCIIKKRRISPEERLLIVKTHNDYRSMVALGKLQGFPPAANMARLVWDKELASVAQAKAEQCTSAKGEYSHDDWHDRFTTKFNATGQNLAFRGRNFRFTSPDWPGRIKEWFIEYEDYPSEQRHEFRLPAYSKPMIGHFTQLVWAKTSYVGCGFVEYSIIGAVNLTEMQFYVCNYAVTGNVFRRPLYQEGPACSACPKGTVCDKAFGLCGITAEEQESGTTRKSSGTGEQGSSITNTESTATKMTLIAGKSDSSSSKKETISEGKGSSTTKKSGMNRTESNTINTRTTADKKDSRTTAEEARSEEKGSSTAQKEPIVGKHESSATNEGSIAGETITGANTDKYVLDKETPRISKEESTVNKAESSTEKMGTIVVPALQECKEEYRKRRPTHTACKPPNKKCIIKKRGISPEERLLIVKTHNDYRSMVALGKLQGFPPAANMARLVWDEELASVAQAKAEQCTSAHGEVNHDDWRDRFTIRFNGTGQNLAVRGRNFPFTSPDWPSRIKEWFIEYEDYPLEQRHEFRPLPASAPMIGHFTQLVWAKTSYVGCGFVEYSIIGAVKLTHMQLYVCNYAVMGNVFRRPLYQEGPACSACPNGTICDSAFGLCGIAAGEQASGANKKRSGPRKQGSNTTNTEATTTTIQSASRQGDSSSSKKQGVPKENGSGAANKESMINTTESSTTKMTSTAGKNSSSSATQKSTSEEKGSTTTKKESRINKTESSITVMTSTVGKTDSSSAKDGAISEEKGSISTNKEYSVNKTKSSTTGMTSIAGKNASNSAKYGAISEEKGSSTTEDDSVNTMESSTTIITSIAGKHDSSTTTEEERSDEKGSSARIAQMKSTADQNESSAMKKGSAVNKTSSGTNREKSVSQKVTSSISEEESNVNKTESSTGKLGPTTGKNDSGTTIQESVNGKKAVVTTKKELSTTKMGLTTSNNNSGTTKREPHFGKSEPGPTTVEPSTEAKEEQDAFHLKGSSSSWTASSVPWQVAIGAATVAVAAILNRYMVFV</sequence>
<dbReference type="Proteomes" id="UP001321473">
    <property type="component" value="Unassembled WGS sequence"/>
</dbReference>
<protein>
    <recommendedName>
        <fullName evidence="3">SCP domain-containing protein</fullName>
    </recommendedName>
</protein>
<dbReference type="EMBL" id="JARKHS020030351">
    <property type="protein sequence ID" value="KAK8762214.1"/>
    <property type="molecule type" value="Genomic_DNA"/>
</dbReference>
<dbReference type="SMART" id="SM00198">
    <property type="entry name" value="SCP"/>
    <property type="match status" value="2"/>
</dbReference>
<feature type="compositionally biased region" description="Low complexity" evidence="1">
    <location>
        <begin position="788"/>
        <end position="814"/>
    </location>
</feature>
<keyword evidence="2" id="KW-0472">Membrane</keyword>
<gene>
    <name evidence="4" type="ORF">V5799_026517</name>
</gene>
<feature type="compositionally biased region" description="Basic and acidic residues" evidence="1">
    <location>
        <begin position="1119"/>
        <end position="1129"/>
    </location>
</feature>
<feature type="compositionally biased region" description="Low complexity" evidence="1">
    <location>
        <begin position="833"/>
        <end position="857"/>
    </location>
</feature>
<dbReference type="PANTHER" id="PTHR10334">
    <property type="entry name" value="CYSTEINE-RICH SECRETORY PROTEIN-RELATED"/>
    <property type="match status" value="1"/>
</dbReference>
<feature type="domain" description="SCP" evidence="3">
    <location>
        <begin position="170"/>
        <end position="340"/>
    </location>
</feature>
<dbReference type="InterPro" id="IPR014044">
    <property type="entry name" value="CAP_dom"/>
</dbReference>
<feature type="compositionally biased region" description="Polar residues" evidence="1">
    <location>
        <begin position="375"/>
        <end position="400"/>
    </location>
</feature>
<feature type="compositionally biased region" description="Polar residues" evidence="1">
    <location>
        <begin position="432"/>
        <end position="444"/>
    </location>
</feature>
<evidence type="ECO:0000313" key="4">
    <source>
        <dbReference type="EMBL" id="KAK8762214.1"/>
    </source>
</evidence>
<feature type="compositionally biased region" description="Basic and acidic residues" evidence="1">
    <location>
        <begin position="500"/>
        <end position="515"/>
    </location>
</feature>
<feature type="compositionally biased region" description="Low complexity" evidence="1">
    <location>
        <begin position="420"/>
        <end position="430"/>
    </location>
</feature>
<organism evidence="4 5">
    <name type="scientific">Amblyomma americanum</name>
    <name type="common">Lone star tick</name>
    <dbReference type="NCBI Taxonomy" id="6943"/>
    <lineage>
        <taxon>Eukaryota</taxon>
        <taxon>Metazoa</taxon>
        <taxon>Ecdysozoa</taxon>
        <taxon>Arthropoda</taxon>
        <taxon>Chelicerata</taxon>
        <taxon>Arachnida</taxon>
        <taxon>Acari</taxon>
        <taxon>Parasitiformes</taxon>
        <taxon>Ixodida</taxon>
        <taxon>Ixodoidea</taxon>
        <taxon>Ixodidae</taxon>
        <taxon>Amblyomminae</taxon>
        <taxon>Amblyomma</taxon>
    </lineage>
</organism>
<accession>A0AAQ4DIC4</accession>
<evidence type="ECO:0000259" key="3">
    <source>
        <dbReference type="SMART" id="SM00198"/>
    </source>
</evidence>
<feature type="compositionally biased region" description="Basic and acidic residues" evidence="1">
    <location>
        <begin position="971"/>
        <end position="989"/>
    </location>
</feature>
<dbReference type="GO" id="GO:0005576">
    <property type="term" value="C:extracellular region"/>
    <property type="evidence" value="ECO:0007669"/>
    <property type="project" value="InterPro"/>
</dbReference>